<dbReference type="Pfam" id="PF06240">
    <property type="entry name" value="COXG"/>
    <property type="match status" value="1"/>
</dbReference>
<dbReference type="PANTHER" id="PTHR38588">
    <property type="entry name" value="BLL0334 PROTEIN"/>
    <property type="match status" value="1"/>
</dbReference>
<dbReference type="PANTHER" id="PTHR38588:SF1">
    <property type="entry name" value="BLL0334 PROTEIN"/>
    <property type="match status" value="1"/>
</dbReference>
<keyword evidence="1" id="KW-1133">Transmembrane helix</keyword>
<sequence length="211" mass="22501">MKLEGEHVFNGPREAVWEMFYDPEVLASALPGTQKLEMVAENEYEGAMNVRIGPVSGSFTGKLVISDVVEPESCTLTVDGRGTPGFAKGVGRVQFIDQGDGTTLLKYEGEMNIGGSLASVGQRMIDSVAKTMIRQAFEVLDKALEARLAAKASGSEVVDFKPPSETEFAAAVAKDMAGGLTKIPEVRLLMYIIPLVAVLVLLAVLFRGCSG</sequence>
<dbReference type="InterPro" id="IPR023393">
    <property type="entry name" value="START-like_dom_sf"/>
</dbReference>
<dbReference type="EMBL" id="DSXR01000128">
    <property type="protein sequence ID" value="HGS88588.1"/>
    <property type="molecule type" value="Genomic_DNA"/>
</dbReference>
<evidence type="ECO:0000256" key="1">
    <source>
        <dbReference type="SAM" id="Phobius"/>
    </source>
</evidence>
<reference evidence="2" key="1">
    <citation type="journal article" date="2020" name="mSystems">
        <title>Genome- and Community-Level Interaction Insights into Carbon Utilization and Element Cycling Functions of Hydrothermarchaeota in Hydrothermal Sediment.</title>
        <authorList>
            <person name="Zhou Z."/>
            <person name="Liu Y."/>
            <person name="Xu W."/>
            <person name="Pan J."/>
            <person name="Luo Z.H."/>
            <person name="Li M."/>
        </authorList>
    </citation>
    <scope>NUCLEOTIDE SEQUENCE [LARGE SCALE GENOMIC DNA]</scope>
    <source>
        <strain evidence="2">SpSt-556</strain>
    </source>
</reference>
<dbReference type="InterPro" id="IPR010419">
    <property type="entry name" value="CO_DH_gsu"/>
</dbReference>
<keyword evidence="1" id="KW-0472">Membrane</keyword>
<protein>
    <submittedName>
        <fullName evidence="2">Carbon monoxide dehydrogenase</fullName>
    </submittedName>
</protein>
<keyword evidence="1" id="KW-0812">Transmembrane</keyword>
<gene>
    <name evidence="2" type="ORF">ENT17_13380</name>
</gene>
<dbReference type="AlphaFoldDB" id="A0A7C4Q489"/>
<feature type="transmembrane region" description="Helical" evidence="1">
    <location>
        <begin position="188"/>
        <end position="206"/>
    </location>
</feature>
<proteinExistence type="predicted"/>
<dbReference type="CDD" id="cd05018">
    <property type="entry name" value="CoxG"/>
    <property type="match status" value="1"/>
</dbReference>
<accession>A0A7C4Q489</accession>
<dbReference type="Gene3D" id="3.30.530.20">
    <property type="match status" value="1"/>
</dbReference>
<organism evidence="2">
    <name type="scientific">Bellilinea caldifistulae</name>
    <dbReference type="NCBI Taxonomy" id="360411"/>
    <lineage>
        <taxon>Bacteria</taxon>
        <taxon>Bacillati</taxon>
        <taxon>Chloroflexota</taxon>
        <taxon>Anaerolineae</taxon>
        <taxon>Anaerolineales</taxon>
        <taxon>Anaerolineaceae</taxon>
        <taxon>Bellilinea</taxon>
    </lineage>
</organism>
<dbReference type="SUPFAM" id="SSF55961">
    <property type="entry name" value="Bet v1-like"/>
    <property type="match status" value="1"/>
</dbReference>
<evidence type="ECO:0000313" key="2">
    <source>
        <dbReference type="EMBL" id="HGS88588.1"/>
    </source>
</evidence>
<comment type="caution">
    <text evidence="2">The sequence shown here is derived from an EMBL/GenBank/DDBJ whole genome shotgun (WGS) entry which is preliminary data.</text>
</comment>
<name>A0A7C4Q489_9CHLR</name>